<dbReference type="AlphaFoldDB" id="A0A5C3LNP8"/>
<dbReference type="GO" id="GO:0016846">
    <property type="term" value="F:carbon-sulfur lyase activity"/>
    <property type="evidence" value="ECO:0007669"/>
    <property type="project" value="InterPro"/>
</dbReference>
<dbReference type="InterPro" id="IPR006913">
    <property type="entry name" value="CENP-V/GFA"/>
</dbReference>
<feature type="domain" description="CENP-V/GFA" evidence="5">
    <location>
        <begin position="7"/>
        <end position="130"/>
    </location>
</feature>
<dbReference type="GO" id="GO:0046872">
    <property type="term" value="F:metal ion binding"/>
    <property type="evidence" value="ECO:0007669"/>
    <property type="project" value="UniProtKB-KW"/>
</dbReference>
<evidence type="ECO:0000259" key="5">
    <source>
        <dbReference type="PROSITE" id="PS51891"/>
    </source>
</evidence>
<evidence type="ECO:0000313" key="7">
    <source>
        <dbReference type="Proteomes" id="UP000308652"/>
    </source>
</evidence>
<comment type="similarity">
    <text evidence="1">Belongs to the Gfa family.</text>
</comment>
<protein>
    <submittedName>
        <fullName evidence="6">Mss4-like protein</fullName>
    </submittedName>
</protein>
<dbReference type="Proteomes" id="UP000308652">
    <property type="component" value="Unassembled WGS sequence"/>
</dbReference>
<sequence>MSATEVRRGSCLCRSVIYEITGSPLAFRVCNCINCRKATGSAFMSNIFLKKENVFILKGEDKLKRYRDEDTASGIPLDRFFCTECGSNIFLSSSREADDIHIVALGTLDDQETPWIPKREMWPEQRRPWVKGIEVQNKPKAKL</sequence>
<keyword evidence="4" id="KW-0456">Lyase</keyword>
<evidence type="ECO:0000256" key="2">
    <source>
        <dbReference type="ARBA" id="ARBA00022723"/>
    </source>
</evidence>
<keyword evidence="7" id="KW-1185">Reference proteome</keyword>
<dbReference type="PROSITE" id="PS51891">
    <property type="entry name" value="CENP_V_GFA"/>
    <property type="match status" value="1"/>
</dbReference>
<accession>A0A5C3LNP8</accession>
<proteinExistence type="inferred from homology"/>
<keyword evidence="2" id="KW-0479">Metal-binding</keyword>
<dbReference type="InterPro" id="IPR011057">
    <property type="entry name" value="Mss4-like_sf"/>
</dbReference>
<evidence type="ECO:0000256" key="3">
    <source>
        <dbReference type="ARBA" id="ARBA00022833"/>
    </source>
</evidence>
<dbReference type="PANTHER" id="PTHR33337:SF39">
    <property type="entry name" value="DUF636 DOMAIN PROTEIN (AFU_ORTHOLOGUE AFUA_6G11530)"/>
    <property type="match status" value="1"/>
</dbReference>
<evidence type="ECO:0000313" key="6">
    <source>
        <dbReference type="EMBL" id="TFK34247.1"/>
    </source>
</evidence>
<evidence type="ECO:0000256" key="1">
    <source>
        <dbReference type="ARBA" id="ARBA00005495"/>
    </source>
</evidence>
<gene>
    <name evidence="6" type="ORF">BDQ12DRAFT_657051</name>
</gene>
<dbReference type="OrthoDB" id="9985472at2759"/>
<reference evidence="6 7" key="1">
    <citation type="journal article" date="2019" name="Nat. Ecol. Evol.">
        <title>Megaphylogeny resolves global patterns of mushroom evolution.</title>
        <authorList>
            <person name="Varga T."/>
            <person name="Krizsan K."/>
            <person name="Foldi C."/>
            <person name="Dima B."/>
            <person name="Sanchez-Garcia M."/>
            <person name="Sanchez-Ramirez S."/>
            <person name="Szollosi G.J."/>
            <person name="Szarkandi J.G."/>
            <person name="Papp V."/>
            <person name="Albert L."/>
            <person name="Andreopoulos W."/>
            <person name="Angelini C."/>
            <person name="Antonin V."/>
            <person name="Barry K.W."/>
            <person name="Bougher N.L."/>
            <person name="Buchanan P."/>
            <person name="Buyck B."/>
            <person name="Bense V."/>
            <person name="Catcheside P."/>
            <person name="Chovatia M."/>
            <person name="Cooper J."/>
            <person name="Damon W."/>
            <person name="Desjardin D."/>
            <person name="Finy P."/>
            <person name="Geml J."/>
            <person name="Haridas S."/>
            <person name="Hughes K."/>
            <person name="Justo A."/>
            <person name="Karasinski D."/>
            <person name="Kautmanova I."/>
            <person name="Kiss B."/>
            <person name="Kocsube S."/>
            <person name="Kotiranta H."/>
            <person name="LaButti K.M."/>
            <person name="Lechner B.E."/>
            <person name="Liimatainen K."/>
            <person name="Lipzen A."/>
            <person name="Lukacs Z."/>
            <person name="Mihaltcheva S."/>
            <person name="Morgado L.N."/>
            <person name="Niskanen T."/>
            <person name="Noordeloos M.E."/>
            <person name="Ohm R.A."/>
            <person name="Ortiz-Santana B."/>
            <person name="Ovrebo C."/>
            <person name="Racz N."/>
            <person name="Riley R."/>
            <person name="Savchenko A."/>
            <person name="Shiryaev A."/>
            <person name="Soop K."/>
            <person name="Spirin V."/>
            <person name="Szebenyi C."/>
            <person name="Tomsovsky M."/>
            <person name="Tulloss R.E."/>
            <person name="Uehling J."/>
            <person name="Grigoriev I.V."/>
            <person name="Vagvolgyi C."/>
            <person name="Papp T."/>
            <person name="Martin F.M."/>
            <person name="Miettinen O."/>
            <person name="Hibbett D.S."/>
            <person name="Nagy L.G."/>
        </authorList>
    </citation>
    <scope>NUCLEOTIDE SEQUENCE [LARGE SCALE GENOMIC DNA]</scope>
    <source>
        <strain evidence="6 7">CBS 166.37</strain>
    </source>
</reference>
<dbReference type="EMBL" id="ML213634">
    <property type="protein sequence ID" value="TFK34247.1"/>
    <property type="molecule type" value="Genomic_DNA"/>
</dbReference>
<organism evidence="6 7">
    <name type="scientific">Crucibulum laeve</name>
    <dbReference type="NCBI Taxonomy" id="68775"/>
    <lineage>
        <taxon>Eukaryota</taxon>
        <taxon>Fungi</taxon>
        <taxon>Dikarya</taxon>
        <taxon>Basidiomycota</taxon>
        <taxon>Agaricomycotina</taxon>
        <taxon>Agaricomycetes</taxon>
        <taxon>Agaricomycetidae</taxon>
        <taxon>Agaricales</taxon>
        <taxon>Agaricineae</taxon>
        <taxon>Nidulariaceae</taxon>
        <taxon>Crucibulum</taxon>
    </lineage>
</organism>
<name>A0A5C3LNP8_9AGAR</name>
<dbReference type="SUPFAM" id="SSF51316">
    <property type="entry name" value="Mss4-like"/>
    <property type="match status" value="1"/>
</dbReference>
<evidence type="ECO:0000256" key="4">
    <source>
        <dbReference type="ARBA" id="ARBA00023239"/>
    </source>
</evidence>
<dbReference type="STRING" id="68775.A0A5C3LNP8"/>
<dbReference type="Pfam" id="PF04828">
    <property type="entry name" value="GFA"/>
    <property type="match status" value="1"/>
</dbReference>
<keyword evidence="3" id="KW-0862">Zinc</keyword>
<dbReference type="PANTHER" id="PTHR33337">
    <property type="entry name" value="GFA DOMAIN-CONTAINING PROTEIN"/>
    <property type="match status" value="1"/>
</dbReference>
<dbReference type="Gene3D" id="3.90.1590.10">
    <property type="entry name" value="glutathione-dependent formaldehyde- activating enzyme (gfa)"/>
    <property type="match status" value="1"/>
</dbReference>